<protein>
    <submittedName>
        <fullName evidence="4">Choice-of-anchor A family protein</fullName>
    </submittedName>
</protein>
<gene>
    <name evidence="4" type="ORF">GM415_00805</name>
</gene>
<feature type="signal peptide" evidence="1">
    <location>
        <begin position="1"/>
        <end position="23"/>
    </location>
</feature>
<dbReference type="Pfam" id="PF07589">
    <property type="entry name" value="PEP-CTERM"/>
    <property type="match status" value="1"/>
</dbReference>
<dbReference type="NCBIfam" id="TIGR02595">
    <property type="entry name" value="PEP_CTERM"/>
    <property type="match status" value="1"/>
</dbReference>
<evidence type="ECO:0000256" key="1">
    <source>
        <dbReference type="SAM" id="SignalP"/>
    </source>
</evidence>
<dbReference type="Proteomes" id="UP000428328">
    <property type="component" value="Chromosome"/>
</dbReference>
<evidence type="ECO:0000313" key="5">
    <source>
        <dbReference type="Proteomes" id="UP000428328"/>
    </source>
</evidence>
<feature type="domain" description="Ice-binding protein C-terminal" evidence="2">
    <location>
        <begin position="287"/>
        <end position="311"/>
    </location>
</feature>
<dbReference type="NCBIfam" id="TIGR04215">
    <property type="entry name" value="choice_anch_A"/>
    <property type="match status" value="1"/>
</dbReference>
<dbReference type="Pfam" id="PF20597">
    <property type="entry name" value="pAdhesive_15"/>
    <property type="match status" value="1"/>
</dbReference>
<keyword evidence="1" id="KW-0732">Signal</keyword>
<dbReference type="InterPro" id="IPR026588">
    <property type="entry name" value="Choice_anch_A"/>
</dbReference>
<dbReference type="KEGG" id="psel:GM415_00805"/>
<organism evidence="4 5">
    <name type="scientific">Pseudodesulfovibrio cashew</name>
    <dbReference type="NCBI Taxonomy" id="2678688"/>
    <lineage>
        <taxon>Bacteria</taxon>
        <taxon>Pseudomonadati</taxon>
        <taxon>Thermodesulfobacteriota</taxon>
        <taxon>Desulfovibrionia</taxon>
        <taxon>Desulfovibrionales</taxon>
        <taxon>Desulfovibrionaceae</taxon>
    </lineage>
</organism>
<feature type="chain" id="PRO_5026147930" evidence="1">
    <location>
        <begin position="24"/>
        <end position="313"/>
    </location>
</feature>
<sequence>MRNTCRLLLVLVLAAILPGTASASMLGMAGSYNGFIFNDFTSYFSDTEGRLAAGGDVNLMSYGVGNKLPAGSSGDVLTVGGDLRAVGGQVYHGNARVGGHAYTAGFNVVGEQRNGAGMDIDFDAEETYLKALSASLADLPGNGNTTYTRWRAFELAGDSSDLVVFNLKGADLARASGFNVTGIGEDTTVIFNVSGRVGHMGGMQMFLNGLSNEILSYSDKFLFNFYEAKMLDISFFKAAGSILAPYADVTGQWGAVHGTLVASSYFGTTELEYNPFTGEIPEDPGTSVPEPGTLVLLGLGLAGLGITLKRRRA</sequence>
<keyword evidence="5" id="KW-1185">Reference proteome</keyword>
<feature type="domain" description="Choice-of-anchor A" evidence="3">
    <location>
        <begin position="26"/>
        <end position="272"/>
    </location>
</feature>
<dbReference type="RefSeq" id="WP_158950674.1">
    <property type="nucleotide sequence ID" value="NZ_CP046400.1"/>
</dbReference>
<reference evidence="4 5" key="1">
    <citation type="submission" date="2019-11" db="EMBL/GenBank/DDBJ databases">
        <authorList>
            <person name="Zheng R.K."/>
            <person name="Sun C.M."/>
        </authorList>
    </citation>
    <scope>NUCLEOTIDE SEQUENCE [LARGE SCALE GENOMIC DNA]</scope>
    <source>
        <strain evidence="4 5">SRB007</strain>
    </source>
</reference>
<dbReference type="EMBL" id="CP046400">
    <property type="protein sequence ID" value="QGY38738.1"/>
    <property type="molecule type" value="Genomic_DNA"/>
</dbReference>
<proteinExistence type="predicted"/>
<evidence type="ECO:0000313" key="4">
    <source>
        <dbReference type="EMBL" id="QGY38738.1"/>
    </source>
</evidence>
<accession>A0A6I6JCC1</accession>
<dbReference type="InterPro" id="IPR013424">
    <property type="entry name" value="Ice-binding_C"/>
</dbReference>
<name>A0A6I6JCC1_9BACT</name>
<evidence type="ECO:0000259" key="3">
    <source>
        <dbReference type="Pfam" id="PF20597"/>
    </source>
</evidence>
<evidence type="ECO:0000259" key="2">
    <source>
        <dbReference type="Pfam" id="PF07589"/>
    </source>
</evidence>
<dbReference type="AlphaFoldDB" id="A0A6I6JCC1"/>